<dbReference type="OrthoDB" id="9800897at2"/>
<accession>A0A3E1KBD2</accession>
<dbReference type="GO" id="GO:0000160">
    <property type="term" value="P:phosphorelay signal transduction system"/>
    <property type="evidence" value="ECO:0007669"/>
    <property type="project" value="InterPro"/>
</dbReference>
<keyword evidence="5" id="KW-1185">Reference proteome</keyword>
<sequence length="121" mass="13088">MAKILIVDDSETHLYSLQKIVEGGGHEVITASSGEEGVEQAKAHVPDVILMDIVMPGLNGFQATRRIAKEESTANIPIIFVTTKDQETDRIWGMRQGAAAYITKPVDKKELLKAINSALGG</sequence>
<dbReference type="AlphaFoldDB" id="A0A3E1KBD2"/>
<dbReference type="SMART" id="SM00448">
    <property type="entry name" value="REC"/>
    <property type="match status" value="1"/>
</dbReference>
<gene>
    <name evidence="4" type="ORF">DZC52_02760</name>
</gene>
<dbReference type="EMBL" id="QUZK01000014">
    <property type="protein sequence ID" value="RFF31930.1"/>
    <property type="molecule type" value="Genomic_DNA"/>
</dbReference>
<dbReference type="PROSITE" id="PS50110">
    <property type="entry name" value="RESPONSE_REGULATORY"/>
    <property type="match status" value="1"/>
</dbReference>
<dbReference type="InterPro" id="IPR001789">
    <property type="entry name" value="Sig_transdc_resp-reg_receiver"/>
</dbReference>
<dbReference type="SUPFAM" id="SSF52172">
    <property type="entry name" value="CheY-like"/>
    <property type="match status" value="1"/>
</dbReference>
<keyword evidence="1 2" id="KW-0597">Phosphoprotein</keyword>
<reference evidence="4 5" key="1">
    <citation type="submission" date="2018-08" db="EMBL/GenBank/DDBJ databases">
        <title>Wenzhouxiangella salilacus sp. nov., a novel bacterium isolated from a saline lake in Xinjiang Province, China.</title>
        <authorList>
            <person name="Han S."/>
        </authorList>
    </citation>
    <scope>NUCLEOTIDE SEQUENCE [LARGE SCALE GENOMIC DNA]</scope>
    <source>
        <strain evidence="4 5">XDB06</strain>
    </source>
</reference>
<evidence type="ECO:0000256" key="1">
    <source>
        <dbReference type="ARBA" id="ARBA00022553"/>
    </source>
</evidence>
<dbReference type="Gene3D" id="3.40.50.2300">
    <property type="match status" value="1"/>
</dbReference>
<dbReference type="PANTHER" id="PTHR44591:SF20">
    <property type="entry name" value="PROTEIN PILH"/>
    <property type="match status" value="1"/>
</dbReference>
<dbReference type="InterPro" id="IPR011006">
    <property type="entry name" value="CheY-like_superfamily"/>
</dbReference>
<protein>
    <submittedName>
        <fullName evidence="4">Response regulator</fullName>
    </submittedName>
</protein>
<dbReference type="PANTHER" id="PTHR44591">
    <property type="entry name" value="STRESS RESPONSE REGULATOR PROTEIN 1"/>
    <property type="match status" value="1"/>
</dbReference>
<comment type="caution">
    <text evidence="4">The sequence shown here is derived from an EMBL/GenBank/DDBJ whole genome shotgun (WGS) entry which is preliminary data.</text>
</comment>
<name>A0A3E1KBD2_9GAMM</name>
<dbReference type="Pfam" id="PF00072">
    <property type="entry name" value="Response_reg"/>
    <property type="match status" value="1"/>
</dbReference>
<evidence type="ECO:0000259" key="3">
    <source>
        <dbReference type="PROSITE" id="PS50110"/>
    </source>
</evidence>
<feature type="domain" description="Response regulatory" evidence="3">
    <location>
        <begin position="3"/>
        <end position="119"/>
    </location>
</feature>
<evidence type="ECO:0000313" key="5">
    <source>
        <dbReference type="Proteomes" id="UP000260351"/>
    </source>
</evidence>
<dbReference type="InterPro" id="IPR050595">
    <property type="entry name" value="Bact_response_regulator"/>
</dbReference>
<dbReference type="RefSeq" id="WP_116649588.1">
    <property type="nucleotide sequence ID" value="NZ_QUZK01000014.1"/>
</dbReference>
<organism evidence="4 5">
    <name type="scientific">Wenzhouxiangella sediminis</name>
    <dbReference type="NCBI Taxonomy" id="1792836"/>
    <lineage>
        <taxon>Bacteria</taxon>
        <taxon>Pseudomonadati</taxon>
        <taxon>Pseudomonadota</taxon>
        <taxon>Gammaproteobacteria</taxon>
        <taxon>Chromatiales</taxon>
        <taxon>Wenzhouxiangellaceae</taxon>
        <taxon>Wenzhouxiangella</taxon>
    </lineage>
</organism>
<evidence type="ECO:0000256" key="2">
    <source>
        <dbReference type="PROSITE-ProRule" id="PRU00169"/>
    </source>
</evidence>
<feature type="modified residue" description="4-aspartylphosphate" evidence="2">
    <location>
        <position position="52"/>
    </location>
</feature>
<dbReference type="Proteomes" id="UP000260351">
    <property type="component" value="Unassembled WGS sequence"/>
</dbReference>
<evidence type="ECO:0000313" key="4">
    <source>
        <dbReference type="EMBL" id="RFF31930.1"/>
    </source>
</evidence>
<proteinExistence type="predicted"/>